<organism evidence="3 4">
    <name type="scientific">Ignavibacterium album (strain DSM 19864 / JCM 16511 / NBRC 101810 / Mat9-16)</name>
    <dbReference type="NCBI Taxonomy" id="945713"/>
    <lineage>
        <taxon>Bacteria</taxon>
        <taxon>Pseudomonadati</taxon>
        <taxon>Ignavibacteriota</taxon>
        <taxon>Ignavibacteria</taxon>
        <taxon>Ignavibacteriales</taxon>
        <taxon>Ignavibacteriaceae</taxon>
        <taxon>Ignavibacterium</taxon>
    </lineage>
</organism>
<sequence length="384" mass="43064">MEKEDATYWIALAHLPRWGYLKINNLIIKFFHENKISIEEFFQLNENTWRDQYQLDEKQVSDLRQAKSELASNAFLAESYFSQGFEIIPITSPEYSKTLKANLKAAHAPAVLYVKGNKKILEEKSIAIVGSRDASEAALKFTDNIAKLASKEFKVVVSGFAKGVDKQALDSAINYKGQSVIVLPQGIMTFSSGFKNYYKQIIDGDVLVLSTFFPKAPWKAELAMARNPIIYGLADEIYVAESAEKGGTWSGVVDGLRKGRKIFVRKPEPNEKNANNLLIQKGAIPVDFNGVELPKTYDTTNTEQISIVQEPADNESLKAKVRAAFNGRPLSAKELLAKLNLGWTTQKLNSYLKKLDFIEVVKEKKTNLYKLKGTTDTTQTTLFV</sequence>
<name>I0AFM6_IGNAJ</name>
<dbReference type="EMBL" id="CP003418">
    <property type="protein sequence ID" value="AFH47783.1"/>
    <property type="molecule type" value="Genomic_DNA"/>
</dbReference>
<dbReference type="STRING" id="945713.IALB_0069"/>
<dbReference type="InterPro" id="IPR057666">
    <property type="entry name" value="DrpA_SLOG"/>
</dbReference>
<protein>
    <submittedName>
        <fullName evidence="3">Putative Rossmann fold nucleotide-binding protein (DNA uptake)</fullName>
    </submittedName>
</protein>
<dbReference type="PANTHER" id="PTHR43022:SF1">
    <property type="entry name" value="PROTEIN SMF"/>
    <property type="match status" value="1"/>
</dbReference>
<reference evidence="3 4" key="1">
    <citation type="journal article" date="2012" name="Front. Microbiol.">
        <title>Complete genome of Ignavibacterium album, a metabolically versatile, flagellated, facultative anaerobe from the phylum Chlorobi.</title>
        <authorList>
            <person name="Liu Z."/>
            <person name="Frigaard N.-U."/>
            <person name="Vogl K."/>
            <person name="Iino T."/>
            <person name="Ohkuma M."/>
            <person name="Overmann J."/>
            <person name="Bryant D.A."/>
        </authorList>
    </citation>
    <scope>NUCLEOTIDE SEQUENCE [LARGE SCALE GENOMIC DNA]</scope>
    <source>
        <strain evidence="4">DSM 19864 / JCM 16511 / NBRC 101810 / Mat9-16</strain>
    </source>
</reference>
<evidence type="ECO:0000313" key="3">
    <source>
        <dbReference type="EMBL" id="AFH47783.1"/>
    </source>
</evidence>
<accession>I0AFM6</accession>
<comment type="similarity">
    <text evidence="1">Belongs to the DprA/Smf family.</text>
</comment>
<dbReference type="PANTHER" id="PTHR43022">
    <property type="entry name" value="PROTEIN SMF"/>
    <property type="match status" value="1"/>
</dbReference>
<dbReference type="PATRIC" id="fig|945713.3.peg.70"/>
<dbReference type="RefSeq" id="WP_014558943.1">
    <property type="nucleotide sequence ID" value="NC_017464.1"/>
</dbReference>
<proteinExistence type="inferred from homology"/>
<gene>
    <name evidence="3" type="ordered locus">IALB_0069</name>
</gene>
<dbReference type="InterPro" id="IPR003488">
    <property type="entry name" value="DprA"/>
</dbReference>
<dbReference type="SUPFAM" id="SSF102405">
    <property type="entry name" value="MCP/YpsA-like"/>
    <property type="match status" value="1"/>
</dbReference>
<evidence type="ECO:0000256" key="1">
    <source>
        <dbReference type="ARBA" id="ARBA00006525"/>
    </source>
</evidence>
<dbReference type="Pfam" id="PF02481">
    <property type="entry name" value="DNA_processg_A"/>
    <property type="match status" value="1"/>
</dbReference>
<feature type="domain" description="Smf/DprA SLOG" evidence="2">
    <location>
        <begin position="87"/>
        <end position="286"/>
    </location>
</feature>
<dbReference type="KEGG" id="ial:IALB_0069"/>
<keyword evidence="4" id="KW-1185">Reference proteome</keyword>
<dbReference type="HOGENOM" id="CLU_719190_0_0_10"/>
<dbReference type="Gene3D" id="3.40.50.450">
    <property type="match status" value="1"/>
</dbReference>
<dbReference type="Proteomes" id="UP000007394">
    <property type="component" value="Chromosome"/>
</dbReference>
<evidence type="ECO:0000313" key="4">
    <source>
        <dbReference type="Proteomes" id="UP000007394"/>
    </source>
</evidence>
<dbReference type="GO" id="GO:0009294">
    <property type="term" value="P:DNA-mediated transformation"/>
    <property type="evidence" value="ECO:0007669"/>
    <property type="project" value="InterPro"/>
</dbReference>
<dbReference type="OrthoDB" id="9785707at2"/>
<dbReference type="AlphaFoldDB" id="I0AFM6"/>
<evidence type="ECO:0000259" key="2">
    <source>
        <dbReference type="Pfam" id="PF02481"/>
    </source>
</evidence>
<dbReference type="eggNOG" id="COG0758">
    <property type="taxonomic scope" value="Bacteria"/>
</dbReference>